<evidence type="ECO:0000313" key="2">
    <source>
        <dbReference type="Proteomes" id="UP000041770"/>
    </source>
</evidence>
<evidence type="ECO:0000313" key="1">
    <source>
        <dbReference type="EMBL" id="CSD25036.1"/>
    </source>
</evidence>
<accession>A0A656APL1</accession>
<dbReference type="AlphaFoldDB" id="A0A656APL1"/>
<dbReference type="EMBL" id="CWQY01000041">
    <property type="protein sequence ID" value="CSD25036.1"/>
    <property type="molecule type" value="Genomic_DNA"/>
</dbReference>
<reference evidence="1 2" key="1">
    <citation type="submission" date="2015-07" db="EMBL/GenBank/DDBJ databases">
        <authorList>
            <consortium name="Pathogen Informatics"/>
        </authorList>
    </citation>
    <scope>NUCLEOTIDE SEQUENCE [LARGE SCALE GENOMIC DNA]</scope>
    <source>
        <strain evidence="1 2">A316</strain>
    </source>
</reference>
<dbReference type="Proteomes" id="UP000041770">
    <property type="component" value="Unassembled WGS sequence"/>
</dbReference>
<protein>
    <submittedName>
        <fullName evidence="1">Uncharacterized protein</fullName>
    </submittedName>
</protein>
<organism evidence="1 2">
    <name type="scientific">Vibrio cholerae</name>
    <dbReference type="NCBI Taxonomy" id="666"/>
    <lineage>
        <taxon>Bacteria</taxon>
        <taxon>Pseudomonadati</taxon>
        <taxon>Pseudomonadota</taxon>
        <taxon>Gammaproteobacteria</taxon>
        <taxon>Vibrionales</taxon>
        <taxon>Vibrionaceae</taxon>
        <taxon>Vibrio</taxon>
    </lineage>
</organism>
<name>A0A656APL1_VIBCL</name>
<proteinExistence type="predicted"/>
<sequence>MELKFHALLTSRHRKWPGTRDIFRGKRVTVLNDFCFVFTIRRGAGVELAVHRENVGRHVFNQRVSASRFDFDGVIIHLSQRDQRFKNPFKIRRFFQTIERPYHVIRSKIIARVELHAFAQSETHGFVIHTLPRFGQTRFKFHFLCKANKWIKDHVRQLQSTA</sequence>
<gene>
    <name evidence="1" type="ORF">ERS013200_03674</name>
</gene>